<dbReference type="NCBIfam" id="TIGR00350">
    <property type="entry name" value="lytR_cpsA_psr"/>
    <property type="match status" value="1"/>
</dbReference>
<feature type="region of interest" description="Disordered" evidence="2">
    <location>
        <begin position="374"/>
        <end position="421"/>
    </location>
</feature>
<feature type="compositionally biased region" description="Basic and acidic residues" evidence="2">
    <location>
        <begin position="1"/>
        <end position="11"/>
    </location>
</feature>
<comment type="similarity">
    <text evidence="1">Belongs to the LytR/CpsA/Psr (LCP) family.</text>
</comment>
<dbReference type="PANTHER" id="PTHR33392">
    <property type="entry name" value="POLYISOPRENYL-TEICHOIC ACID--PEPTIDOGLYCAN TEICHOIC ACID TRANSFERASE TAGU"/>
    <property type="match status" value="1"/>
</dbReference>
<dbReference type="Proteomes" id="UP000321720">
    <property type="component" value="Unassembled WGS sequence"/>
</dbReference>
<sequence length="421" mass="44476">MSSPRHSRDLQEDGAAAAVARHARGPSRRRRGWRVAGLVVVGALAFSCAAVATAAHRLRGSMEVADVDRYLAGPRPTSTTGAGAPVLPSDGFGGRAVNVLVVGTDMRDGENEQIGGPVGGMHNDTTMVVHVSADRTRVSVVSIPRDSLVDIPACLRPDGTSSTAVRAHIFNDALWFGGGPTEDLASGAACVIRTVEQSTGVLIDASVVVKMDGVAAVIDELDGLDLCLPERMESPKAGHLVLDAGWNHLDGRTAIQFLRARTGKGNGLELGSDLARIARQQQMIDALGAQVRSEDLLRDPVELLRVLDAVARSLSVSPALADPRTVLGLAYSLRDLDVIERVMVPVTEARQNRNRVVWTTAADQLWARLLADEPLTDRPTASPRPRPRASGPTVRATPTDRATPTVRATPSPGTTTAPTCG</sequence>
<keyword evidence="6" id="KW-1185">Reference proteome</keyword>
<evidence type="ECO:0000256" key="2">
    <source>
        <dbReference type="SAM" id="MobiDB-lite"/>
    </source>
</evidence>
<dbReference type="RefSeq" id="WP_146841636.1">
    <property type="nucleotide sequence ID" value="NZ_BJWG01000002.1"/>
</dbReference>
<evidence type="ECO:0000259" key="4">
    <source>
        <dbReference type="Pfam" id="PF03816"/>
    </source>
</evidence>
<keyword evidence="3" id="KW-1133">Transmembrane helix</keyword>
<evidence type="ECO:0000256" key="3">
    <source>
        <dbReference type="SAM" id="Phobius"/>
    </source>
</evidence>
<gene>
    <name evidence="5" type="ORF">CCO02nite_06810</name>
</gene>
<feature type="region of interest" description="Disordered" evidence="2">
    <location>
        <begin position="1"/>
        <end position="27"/>
    </location>
</feature>
<dbReference type="AlphaFoldDB" id="A0A511J8H5"/>
<feature type="domain" description="Cell envelope-related transcriptional attenuator" evidence="4">
    <location>
        <begin position="122"/>
        <end position="291"/>
    </location>
</feature>
<accession>A0A511J8H5</accession>
<reference evidence="5 6" key="1">
    <citation type="submission" date="2019-07" db="EMBL/GenBank/DDBJ databases">
        <title>Whole genome shotgun sequence of Cellulomonas composti NBRC 100758.</title>
        <authorList>
            <person name="Hosoyama A."/>
            <person name="Uohara A."/>
            <person name="Ohji S."/>
            <person name="Ichikawa N."/>
        </authorList>
    </citation>
    <scope>NUCLEOTIDE SEQUENCE [LARGE SCALE GENOMIC DNA]</scope>
    <source>
        <strain evidence="5 6">NBRC 100758</strain>
    </source>
</reference>
<keyword evidence="3" id="KW-0472">Membrane</keyword>
<dbReference type="Gene3D" id="3.40.630.190">
    <property type="entry name" value="LCP protein"/>
    <property type="match status" value="1"/>
</dbReference>
<feature type="compositionally biased region" description="Low complexity" evidence="2">
    <location>
        <begin position="408"/>
        <end position="421"/>
    </location>
</feature>
<proteinExistence type="inferred from homology"/>
<dbReference type="PANTHER" id="PTHR33392:SF6">
    <property type="entry name" value="POLYISOPRENYL-TEICHOIC ACID--PEPTIDOGLYCAN TEICHOIC ACID TRANSFERASE TAGU"/>
    <property type="match status" value="1"/>
</dbReference>
<dbReference type="InterPro" id="IPR004474">
    <property type="entry name" value="LytR_CpsA_psr"/>
</dbReference>
<dbReference type="OrthoDB" id="9782542at2"/>
<evidence type="ECO:0000313" key="5">
    <source>
        <dbReference type="EMBL" id="GEL94023.1"/>
    </source>
</evidence>
<feature type="compositionally biased region" description="Low complexity" evidence="2">
    <location>
        <begin position="378"/>
        <end position="393"/>
    </location>
</feature>
<evidence type="ECO:0000313" key="6">
    <source>
        <dbReference type="Proteomes" id="UP000321720"/>
    </source>
</evidence>
<organism evidence="5 6">
    <name type="scientific">Cellulomonas composti</name>
    <dbReference type="NCBI Taxonomy" id="266130"/>
    <lineage>
        <taxon>Bacteria</taxon>
        <taxon>Bacillati</taxon>
        <taxon>Actinomycetota</taxon>
        <taxon>Actinomycetes</taxon>
        <taxon>Micrococcales</taxon>
        <taxon>Cellulomonadaceae</taxon>
        <taxon>Cellulomonas</taxon>
    </lineage>
</organism>
<dbReference type="EMBL" id="BJWG01000002">
    <property type="protein sequence ID" value="GEL94023.1"/>
    <property type="molecule type" value="Genomic_DNA"/>
</dbReference>
<evidence type="ECO:0000256" key="1">
    <source>
        <dbReference type="ARBA" id="ARBA00006068"/>
    </source>
</evidence>
<keyword evidence="3" id="KW-0812">Transmembrane</keyword>
<dbReference type="Pfam" id="PF03816">
    <property type="entry name" value="LytR_cpsA_psr"/>
    <property type="match status" value="1"/>
</dbReference>
<comment type="caution">
    <text evidence="5">The sequence shown here is derived from an EMBL/GenBank/DDBJ whole genome shotgun (WGS) entry which is preliminary data.</text>
</comment>
<protein>
    <submittedName>
        <fullName evidence="5">Transcriptional regulator</fullName>
    </submittedName>
</protein>
<dbReference type="InterPro" id="IPR050922">
    <property type="entry name" value="LytR/CpsA/Psr_CW_biosynth"/>
</dbReference>
<name>A0A511J8H5_9CELL</name>
<feature type="transmembrane region" description="Helical" evidence="3">
    <location>
        <begin position="35"/>
        <end position="55"/>
    </location>
</feature>